<dbReference type="InterPro" id="IPR014915">
    <property type="entry name" value="Phage_TLS_TfmB"/>
</dbReference>
<evidence type="ECO:0000256" key="1">
    <source>
        <dbReference type="SAM" id="MobiDB-lite"/>
    </source>
</evidence>
<organism evidence="2 3">
    <name type="scientific">Azospirillum oleiclasticum</name>
    <dbReference type="NCBI Taxonomy" id="2735135"/>
    <lineage>
        <taxon>Bacteria</taxon>
        <taxon>Pseudomonadati</taxon>
        <taxon>Pseudomonadota</taxon>
        <taxon>Alphaproteobacteria</taxon>
        <taxon>Rhodospirillales</taxon>
        <taxon>Azospirillaceae</taxon>
        <taxon>Azospirillum</taxon>
    </lineage>
</organism>
<reference evidence="2 3" key="1">
    <citation type="submission" date="2020-05" db="EMBL/GenBank/DDBJ databases">
        <title>Azospirillum oleiclasticum sp. nov, a nitrogen-fixing and heavy crude oil-emulsifying bacterium isolated from the crude oil of Yumen Oilfield.</title>
        <authorList>
            <person name="Wu D."/>
            <person name="Cai M."/>
            <person name="Zhang X."/>
        </authorList>
    </citation>
    <scope>NUCLEOTIDE SEQUENCE [LARGE SCALE GENOMIC DNA]</scope>
    <source>
        <strain evidence="2 3">ROY-1-1-2</strain>
    </source>
</reference>
<evidence type="ECO:0000313" key="3">
    <source>
        <dbReference type="Proteomes" id="UP000584642"/>
    </source>
</evidence>
<comment type="caution">
    <text evidence="2">The sequence shown here is derived from an EMBL/GenBank/DDBJ whole genome shotgun (WGS) entry which is preliminary data.</text>
</comment>
<dbReference type="Pfam" id="PF08809">
    <property type="entry name" value="DUF1799"/>
    <property type="match status" value="1"/>
</dbReference>
<name>A0ABX2T6X5_9PROT</name>
<dbReference type="Proteomes" id="UP000584642">
    <property type="component" value="Unassembled WGS sequence"/>
</dbReference>
<keyword evidence="3" id="KW-1185">Reference proteome</keyword>
<evidence type="ECO:0000313" key="2">
    <source>
        <dbReference type="EMBL" id="NYZ20051.1"/>
    </source>
</evidence>
<proteinExistence type="predicted"/>
<sequence>MGAPAAVLARWKAKADPDDAEQDDDDGKPPSGERLFAVRPDNWPCVRLFAALDTQWHHAPLGMAGSMHSGLRYEVLDLVARHLGVRVTPRLFEDIRAMEAAALDELARVRAEREQRRQRERERGRR</sequence>
<gene>
    <name evidence="2" type="ORF">HND93_10025</name>
</gene>
<accession>A0ABX2T6X5</accession>
<dbReference type="EMBL" id="JABFDB010000005">
    <property type="protein sequence ID" value="NYZ20051.1"/>
    <property type="molecule type" value="Genomic_DNA"/>
</dbReference>
<feature type="region of interest" description="Disordered" evidence="1">
    <location>
        <begin position="11"/>
        <end position="36"/>
    </location>
</feature>
<protein>
    <submittedName>
        <fullName evidence="2">Uncharacterized protein</fullName>
    </submittedName>
</protein>